<evidence type="ECO:0000256" key="5">
    <source>
        <dbReference type="PROSITE-ProRule" id="PRU00581"/>
    </source>
</evidence>
<feature type="domain" description="MARVEL" evidence="7">
    <location>
        <begin position="39"/>
        <end position="182"/>
    </location>
</feature>
<keyword evidence="4 5" id="KW-0472">Membrane</keyword>
<dbReference type="RefSeq" id="XP_030757597.1">
    <property type="nucleotide sequence ID" value="XM_030901737.1"/>
</dbReference>
<accession>A0A6J2Y1L3</accession>
<dbReference type="GeneID" id="115883370"/>
<feature type="transmembrane region" description="Helical" evidence="6">
    <location>
        <begin position="112"/>
        <end position="140"/>
    </location>
</feature>
<dbReference type="InterPro" id="IPR008253">
    <property type="entry name" value="Marvel"/>
</dbReference>
<gene>
    <name evidence="9" type="primary">LOC115883370</name>
</gene>
<dbReference type="PROSITE" id="PS51225">
    <property type="entry name" value="MARVEL"/>
    <property type="match status" value="1"/>
</dbReference>
<proteinExistence type="predicted"/>
<keyword evidence="8" id="KW-1185">Reference proteome</keyword>
<dbReference type="FunCoup" id="A0A6J2Y1L3">
    <property type="interactions" value="23"/>
</dbReference>
<dbReference type="AlphaFoldDB" id="A0A6J2Y1L3"/>
<keyword evidence="2 5" id="KW-0812">Transmembrane</keyword>
<sequence>MMISSRGPTIVNVPVHSRRGQSGLKCCCCRCCTCIHLEFLKTPPGIIKLAELIIGFFCQSLALKYGSESSSLIGISFQSFVTNIAWSLSTTFMLLVCYIFSPKSVGLIKSSLFEVLFNTVSAFTYISTCSYLGYVVNIVLEPLYWITPHYQAYPAMSAAYVAGSILGLLYAYDAYKSYRYFRGYRY</sequence>
<evidence type="ECO:0000313" key="8">
    <source>
        <dbReference type="Proteomes" id="UP000504635"/>
    </source>
</evidence>
<keyword evidence="3 6" id="KW-1133">Transmembrane helix</keyword>
<evidence type="ECO:0000256" key="6">
    <source>
        <dbReference type="SAM" id="Phobius"/>
    </source>
</evidence>
<evidence type="ECO:0000313" key="9">
    <source>
        <dbReference type="RefSeq" id="XP_030757597.1"/>
    </source>
</evidence>
<dbReference type="OrthoDB" id="10044855at2759"/>
<dbReference type="Proteomes" id="UP000504635">
    <property type="component" value="Unplaced"/>
</dbReference>
<feature type="transmembrane region" description="Helical" evidence="6">
    <location>
        <begin position="152"/>
        <end position="172"/>
    </location>
</feature>
<protein>
    <submittedName>
        <fullName evidence="9">Protein singles bar-like</fullName>
    </submittedName>
</protein>
<evidence type="ECO:0000256" key="4">
    <source>
        <dbReference type="ARBA" id="ARBA00023136"/>
    </source>
</evidence>
<dbReference type="GO" id="GO:0016020">
    <property type="term" value="C:membrane"/>
    <property type="evidence" value="ECO:0007669"/>
    <property type="project" value="UniProtKB-SubCell"/>
</dbReference>
<evidence type="ECO:0000256" key="1">
    <source>
        <dbReference type="ARBA" id="ARBA00004141"/>
    </source>
</evidence>
<dbReference type="InParanoid" id="A0A6J2Y1L3"/>
<evidence type="ECO:0000256" key="3">
    <source>
        <dbReference type="ARBA" id="ARBA00022989"/>
    </source>
</evidence>
<organism evidence="8 9">
    <name type="scientific">Sitophilus oryzae</name>
    <name type="common">Rice weevil</name>
    <name type="synonym">Curculio oryzae</name>
    <dbReference type="NCBI Taxonomy" id="7048"/>
    <lineage>
        <taxon>Eukaryota</taxon>
        <taxon>Metazoa</taxon>
        <taxon>Ecdysozoa</taxon>
        <taxon>Arthropoda</taxon>
        <taxon>Hexapoda</taxon>
        <taxon>Insecta</taxon>
        <taxon>Pterygota</taxon>
        <taxon>Neoptera</taxon>
        <taxon>Endopterygota</taxon>
        <taxon>Coleoptera</taxon>
        <taxon>Polyphaga</taxon>
        <taxon>Cucujiformia</taxon>
        <taxon>Curculionidae</taxon>
        <taxon>Dryophthorinae</taxon>
        <taxon>Sitophilus</taxon>
    </lineage>
</organism>
<evidence type="ECO:0000259" key="7">
    <source>
        <dbReference type="PROSITE" id="PS51225"/>
    </source>
</evidence>
<dbReference type="KEGG" id="soy:115883370"/>
<reference evidence="9" key="1">
    <citation type="submission" date="2025-08" db="UniProtKB">
        <authorList>
            <consortium name="RefSeq"/>
        </authorList>
    </citation>
    <scope>IDENTIFICATION</scope>
    <source>
        <tissue evidence="9">Gonads</tissue>
    </source>
</reference>
<evidence type="ECO:0000256" key="2">
    <source>
        <dbReference type="ARBA" id="ARBA00022692"/>
    </source>
</evidence>
<comment type="subcellular location">
    <subcellularLocation>
        <location evidence="1">Membrane</location>
        <topology evidence="1">Multi-pass membrane protein</topology>
    </subcellularLocation>
</comment>
<feature type="transmembrane region" description="Helical" evidence="6">
    <location>
        <begin position="75"/>
        <end position="100"/>
    </location>
</feature>
<name>A0A6J2Y1L3_SITOR</name>